<dbReference type="EMBL" id="CAJVQB010000820">
    <property type="protein sequence ID" value="CAG8508675.1"/>
    <property type="molecule type" value="Genomic_DNA"/>
</dbReference>
<feature type="coiled-coil region" evidence="1">
    <location>
        <begin position="168"/>
        <end position="195"/>
    </location>
</feature>
<keyword evidence="3" id="KW-1185">Reference proteome</keyword>
<evidence type="ECO:0000256" key="1">
    <source>
        <dbReference type="SAM" id="Coils"/>
    </source>
</evidence>
<sequence>MLEQYLVYVNIGVNKIERKIYTALYGCSGGENGVRSCERCGKKEIDCSYIGEFIPLRGHCEDHLEYENANGDTSNSQDLLDELPSNGNILYSPTGLVDYCGSSEYYGFVNMADSPHNVSQTNIPQEHIDNAGLIKECLNQGSNIVHRLTHLVLLEHRYPQSLKSPVLNEHLQNLLMTLQSQSSQLEELFNEQTNNLEPSSLNQSSVPTNVNRILIASNLHHLRVLIRTKQMLPGLAALAREYVPTLTVDKEDPAKNMGKFIIKI</sequence>
<evidence type="ECO:0000313" key="3">
    <source>
        <dbReference type="Proteomes" id="UP000789901"/>
    </source>
</evidence>
<evidence type="ECO:0000313" key="2">
    <source>
        <dbReference type="EMBL" id="CAG8508675.1"/>
    </source>
</evidence>
<accession>A0ABM8W2L1</accession>
<name>A0ABM8W2L1_GIGMA</name>
<proteinExistence type="predicted"/>
<gene>
    <name evidence="2" type="ORF">GMARGA_LOCUS2569</name>
</gene>
<keyword evidence="1" id="KW-0175">Coiled coil</keyword>
<dbReference type="Proteomes" id="UP000789901">
    <property type="component" value="Unassembled WGS sequence"/>
</dbReference>
<organism evidence="2 3">
    <name type="scientific">Gigaspora margarita</name>
    <dbReference type="NCBI Taxonomy" id="4874"/>
    <lineage>
        <taxon>Eukaryota</taxon>
        <taxon>Fungi</taxon>
        <taxon>Fungi incertae sedis</taxon>
        <taxon>Mucoromycota</taxon>
        <taxon>Glomeromycotina</taxon>
        <taxon>Glomeromycetes</taxon>
        <taxon>Diversisporales</taxon>
        <taxon>Gigasporaceae</taxon>
        <taxon>Gigaspora</taxon>
    </lineage>
</organism>
<protein>
    <submittedName>
        <fullName evidence="2">2589_t:CDS:1</fullName>
    </submittedName>
</protein>
<reference evidence="2 3" key="1">
    <citation type="submission" date="2021-06" db="EMBL/GenBank/DDBJ databases">
        <authorList>
            <person name="Kallberg Y."/>
            <person name="Tangrot J."/>
            <person name="Rosling A."/>
        </authorList>
    </citation>
    <scope>NUCLEOTIDE SEQUENCE [LARGE SCALE GENOMIC DNA]</scope>
    <source>
        <strain evidence="2 3">120-4 pot B 10/14</strain>
    </source>
</reference>
<comment type="caution">
    <text evidence="2">The sequence shown here is derived from an EMBL/GenBank/DDBJ whole genome shotgun (WGS) entry which is preliminary data.</text>
</comment>